<keyword evidence="4" id="KW-1185">Reference proteome</keyword>
<evidence type="ECO:0000259" key="2">
    <source>
        <dbReference type="PROSITE" id="PS51782"/>
    </source>
</evidence>
<dbReference type="InterPro" id="IPR018392">
    <property type="entry name" value="LysM"/>
</dbReference>
<dbReference type="InterPro" id="IPR036779">
    <property type="entry name" value="LysM_dom_sf"/>
</dbReference>
<dbReference type="OrthoDB" id="9812065at2"/>
<evidence type="ECO:0000259" key="1">
    <source>
        <dbReference type="PROSITE" id="PS51677"/>
    </source>
</evidence>
<dbReference type="PROSITE" id="PS51677">
    <property type="entry name" value="NODB"/>
    <property type="match status" value="1"/>
</dbReference>
<dbReference type="Pfam" id="PF01522">
    <property type="entry name" value="Polysacc_deac_1"/>
    <property type="match status" value="1"/>
</dbReference>
<dbReference type="GO" id="GO:0005975">
    <property type="term" value="P:carbohydrate metabolic process"/>
    <property type="evidence" value="ECO:0007669"/>
    <property type="project" value="InterPro"/>
</dbReference>
<dbReference type="PANTHER" id="PTHR33734">
    <property type="entry name" value="LYSM DOMAIN-CONTAINING GPI-ANCHORED PROTEIN 2"/>
    <property type="match status" value="1"/>
</dbReference>
<dbReference type="GO" id="GO:0016810">
    <property type="term" value="F:hydrolase activity, acting on carbon-nitrogen (but not peptide) bonds"/>
    <property type="evidence" value="ECO:0007669"/>
    <property type="project" value="InterPro"/>
</dbReference>
<dbReference type="CDD" id="cd00118">
    <property type="entry name" value="LysM"/>
    <property type="match status" value="3"/>
</dbReference>
<dbReference type="EMBL" id="FOBW01000012">
    <property type="protein sequence ID" value="SEN38018.1"/>
    <property type="molecule type" value="Genomic_DNA"/>
</dbReference>
<dbReference type="GO" id="GO:0008932">
    <property type="term" value="F:lytic endotransglycosylase activity"/>
    <property type="evidence" value="ECO:0007669"/>
    <property type="project" value="TreeGrafter"/>
</dbReference>
<dbReference type="CDD" id="cd10917">
    <property type="entry name" value="CE4_NodB_like_6s_7s"/>
    <property type="match status" value="1"/>
</dbReference>
<dbReference type="PROSITE" id="PS51782">
    <property type="entry name" value="LYSM"/>
    <property type="match status" value="3"/>
</dbReference>
<dbReference type="SMART" id="SM00257">
    <property type="entry name" value="LysM"/>
    <property type="match status" value="3"/>
</dbReference>
<sequence length="353" mass="39081">MAADEILYTVVKGDTLWSISRKFSVTVEYIKQENNLTSDTILPGQVLKVGDQDSQYTVVKGDTLWGIAKKFNVTVDQLKQLNNLDSDVIYPGQVLTVAKIDTPQDTTYTVVKGDTLWGISKMFNTTVDQLKQLNGLTTDTIYPGQVLQVKTDQTGPSKLISHGNLQRKQIALTFDAGSDIAGIGILDVLKKHQVACTFFLTGKWVEKFPAHAKRIIADGHEVANHSYSHPDFTKIGEKTILEELKKTEQAIRQQMGIDPRPYFRFPYGASNAQALKAVGMAGYPYSIHWTTDTIDWRQPEEDVIATRIESNASNGDIVLMHIGGVNTPAAVDKVIPKLKSKGYQLVTVGEILK</sequence>
<dbReference type="RefSeq" id="WP_090748042.1">
    <property type="nucleotide sequence ID" value="NZ_FOBW01000012.1"/>
</dbReference>
<protein>
    <submittedName>
        <fullName evidence="3">Peptidoglycan/xylan/chitin deacetylase, PgdA/CDA1 family</fullName>
    </submittedName>
</protein>
<dbReference type="Gene3D" id="3.10.350.10">
    <property type="entry name" value="LysM domain"/>
    <property type="match status" value="3"/>
</dbReference>
<dbReference type="PANTHER" id="PTHR33734:SF22">
    <property type="entry name" value="MEMBRANE-BOUND LYTIC MUREIN TRANSGLYCOSYLASE D"/>
    <property type="match status" value="1"/>
</dbReference>
<dbReference type="STRING" id="930146.SAMN05192533_11256"/>
<dbReference type="Proteomes" id="UP000198553">
    <property type="component" value="Unassembled WGS sequence"/>
</dbReference>
<proteinExistence type="predicted"/>
<accession>A0A1H8G3Z5</accession>
<organism evidence="3 4">
    <name type="scientific">Mesobacillus persicus</name>
    <dbReference type="NCBI Taxonomy" id="930146"/>
    <lineage>
        <taxon>Bacteria</taxon>
        <taxon>Bacillati</taxon>
        <taxon>Bacillota</taxon>
        <taxon>Bacilli</taxon>
        <taxon>Bacillales</taxon>
        <taxon>Bacillaceae</taxon>
        <taxon>Mesobacillus</taxon>
    </lineage>
</organism>
<feature type="domain" description="LysM" evidence="2">
    <location>
        <begin position="106"/>
        <end position="149"/>
    </location>
</feature>
<feature type="domain" description="LysM" evidence="2">
    <location>
        <begin position="6"/>
        <end position="49"/>
    </location>
</feature>
<dbReference type="SUPFAM" id="SSF54106">
    <property type="entry name" value="LysM domain"/>
    <property type="match status" value="3"/>
</dbReference>
<feature type="domain" description="LysM" evidence="2">
    <location>
        <begin position="54"/>
        <end position="97"/>
    </location>
</feature>
<dbReference type="SUPFAM" id="SSF88713">
    <property type="entry name" value="Glycoside hydrolase/deacetylase"/>
    <property type="match status" value="1"/>
</dbReference>
<dbReference type="InterPro" id="IPR002509">
    <property type="entry name" value="NODB_dom"/>
</dbReference>
<dbReference type="Gene3D" id="3.20.20.370">
    <property type="entry name" value="Glycoside hydrolase/deacetylase"/>
    <property type="match status" value="1"/>
</dbReference>
<dbReference type="AlphaFoldDB" id="A0A1H8G3Z5"/>
<dbReference type="Pfam" id="PF01476">
    <property type="entry name" value="LysM"/>
    <property type="match status" value="3"/>
</dbReference>
<dbReference type="InterPro" id="IPR011330">
    <property type="entry name" value="Glyco_hydro/deAcase_b/a-brl"/>
</dbReference>
<reference evidence="4" key="1">
    <citation type="submission" date="2016-10" db="EMBL/GenBank/DDBJ databases">
        <authorList>
            <person name="Varghese N."/>
            <person name="Submissions S."/>
        </authorList>
    </citation>
    <scope>NUCLEOTIDE SEQUENCE [LARGE SCALE GENOMIC DNA]</scope>
    <source>
        <strain evidence="4">B48,IBRC-M 10115,DSM 25386,CECT 8001</strain>
    </source>
</reference>
<name>A0A1H8G3Z5_9BACI</name>
<evidence type="ECO:0000313" key="4">
    <source>
        <dbReference type="Proteomes" id="UP000198553"/>
    </source>
</evidence>
<feature type="domain" description="NodB homology" evidence="1">
    <location>
        <begin position="168"/>
        <end position="346"/>
    </location>
</feature>
<gene>
    <name evidence="3" type="ORF">SAMN05192533_11256</name>
</gene>
<evidence type="ECO:0000313" key="3">
    <source>
        <dbReference type="EMBL" id="SEN38018.1"/>
    </source>
</evidence>